<gene>
    <name evidence="10" type="ORF">VTK73DRAFT_764</name>
</gene>
<name>A0ABR3XCW1_9PEZI</name>
<evidence type="ECO:0000256" key="9">
    <source>
        <dbReference type="SAM" id="MobiDB-lite"/>
    </source>
</evidence>
<evidence type="ECO:0000256" key="8">
    <source>
        <dbReference type="RuleBase" id="RU000528"/>
    </source>
</evidence>
<sequence length="128" mass="14610">MPPTITKRGGIKPRPGALGGKSLPKRRHRKITKDALRGITKPDIRRLARRGGVKRISVEIYSVIRETMVQHIGTILQRCVLFTEHRQAKTVTVHDVIFALKRMGRPIYGFDPETYELSKAAHKRRSHP</sequence>
<dbReference type="CDD" id="cd22912">
    <property type="entry name" value="HFD_H4"/>
    <property type="match status" value="1"/>
</dbReference>
<dbReference type="Gene3D" id="1.10.20.10">
    <property type="entry name" value="Histone, subunit A"/>
    <property type="match status" value="1"/>
</dbReference>
<evidence type="ECO:0000256" key="7">
    <source>
        <dbReference type="ARBA" id="ARBA00023269"/>
    </source>
</evidence>
<evidence type="ECO:0000256" key="6">
    <source>
        <dbReference type="ARBA" id="ARBA00023242"/>
    </source>
</evidence>
<comment type="subunit">
    <text evidence="8">The nucleosome is a histone octamer containing two molecules each of H2A, H2B, H3 and H4 assembled in one H3-H4 heterotetramer and two H2A-H2B heterodimers. The octamer wraps approximately 147 bp of DNA.</text>
</comment>
<evidence type="ECO:0000256" key="1">
    <source>
        <dbReference type="ARBA" id="ARBA00004123"/>
    </source>
</evidence>
<evidence type="ECO:0000313" key="11">
    <source>
        <dbReference type="Proteomes" id="UP001586593"/>
    </source>
</evidence>
<organism evidence="10 11">
    <name type="scientific">Phialemonium thermophilum</name>
    <dbReference type="NCBI Taxonomy" id="223376"/>
    <lineage>
        <taxon>Eukaryota</taxon>
        <taxon>Fungi</taxon>
        <taxon>Dikarya</taxon>
        <taxon>Ascomycota</taxon>
        <taxon>Pezizomycotina</taxon>
        <taxon>Sordariomycetes</taxon>
        <taxon>Sordariomycetidae</taxon>
        <taxon>Cephalothecales</taxon>
        <taxon>Cephalothecaceae</taxon>
        <taxon>Phialemonium</taxon>
    </lineage>
</organism>
<dbReference type="InterPro" id="IPR001951">
    <property type="entry name" value="Histone_H4"/>
</dbReference>
<dbReference type="SMART" id="SM00417">
    <property type="entry name" value="H4"/>
    <property type="match status" value="1"/>
</dbReference>
<keyword evidence="11" id="KW-1185">Reference proteome</keyword>
<keyword evidence="6 8" id="KW-0539">Nucleus</keyword>
<dbReference type="PANTHER" id="PTHR10484">
    <property type="entry name" value="HISTONE H4"/>
    <property type="match status" value="1"/>
</dbReference>
<evidence type="ECO:0000256" key="4">
    <source>
        <dbReference type="ARBA" id="ARBA00022454"/>
    </source>
</evidence>
<evidence type="ECO:0000313" key="10">
    <source>
        <dbReference type="EMBL" id="KAL1873801.1"/>
    </source>
</evidence>
<proteinExistence type="inferred from homology"/>
<accession>A0ABR3XCW1</accession>
<comment type="subcellular location">
    <subcellularLocation>
        <location evidence="2">Chromosome</location>
    </subcellularLocation>
    <subcellularLocation>
        <location evidence="1">Nucleus</location>
    </subcellularLocation>
</comment>
<feature type="region of interest" description="Disordered" evidence="9">
    <location>
        <begin position="1"/>
        <end position="34"/>
    </location>
</feature>
<keyword evidence="7 8" id="KW-0544">Nucleosome core</keyword>
<evidence type="ECO:0000256" key="2">
    <source>
        <dbReference type="ARBA" id="ARBA00004286"/>
    </source>
</evidence>
<comment type="caution">
    <text evidence="10">The sequence shown here is derived from an EMBL/GenBank/DDBJ whole genome shotgun (WGS) entry which is preliminary data.</text>
</comment>
<keyword evidence="4 8" id="KW-0158">Chromosome</keyword>
<evidence type="ECO:0000256" key="5">
    <source>
        <dbReference type="ARBA" id="ARBA00023125"/>
    </source>
</evidence>
<dbReference type="SUPFAM" id="SSF47113">
    <property type="entry name" value="Histone-fold"/>
    <property type="match status" value="1"/>
</dbReference>
<protein>
    <recommendedName>
        <fullName evidence="8">Histone H4</fullName>
    </recommendedName>
</protein>
<keyword evidence="5 8" id="KW-0238">DNA-binding</keyword>
<dbReference type="EMBL" id="JAZHXJ010000117">
    <property type="protein sequence ID" value="KAL1873801.1"/>
    <property type="molecule type" value="Genomic_DNA"/>
</dbReference>
<comment type="function">
    <text evidence="8">Core component of nucleosome. Nucleosomes wrap and compact DNA into chromatin, limiting DNA accessibility to the cellular machineries which require DNA as a template. Histones thereby play a central role in transcription regulation, DNA repair, DNA replication and chromosomal stability. DNA accessibility is regulated via a complex set of post-translational modifications of histones, also called histone code, and nucleosome remodeling.</text>
</comment>
<dbReference type="PRINTS" id="PR00623">
    <property type="entry name" value="HISTONEH4"/>
</dbReference>
<dbReference type="InterPro" id="IPR009072">
    <property type="entry name" value="Histone-fold"/>
</dbReference>
<comment type="similarity">
    <text evidence="3 8">Belongs to the histone H4 family.</text>
</comment>
<dbReference type="Proteomes" id="UP001586593">
    <property type="component" value="Unassembled WGS sequence"/>
</dbReference>
<reference evidence="10 11" key="1">
    <citation type="journal article" date="2024" name="Commun. Biol.">
        <title>Comparative genomic analysis of thermophilic fungi reveals convergent evolutionary adaptations and gene losses.</title>
        <authorList>
            <person name="Steindorff A.S."/>
            <person name="Aguilar-Pontes M.V."/>
            <person name="Robinson A.J."/>
            <person name="Andreopoulos B."/>
            <person name="LaButti K."/>
            <person name="Kuo A."/>
            <person name="Mondo S."/>
            <person name="Riley R."/>
            <person name="Otillar R."/>
            <person name="Haridas S."/>
            <person name="Lipzen A."/>
            <person name="Grimwood J."/>
            <person name="Schmutz J."/>
            <person name="Clum A."/>
            <person name="Reid I.D."/>
            <person name="Moisan M.C."/>
            <person name="Butler G."/>
            <person name="Nguyen T.T.M."/>
            <person name="Dewar K."/>
            <person name="Conant G."/>
            <person name="Drula E."/>
            <person name="Henrissat B."/>
            <person name="Hansel C."/>
            <person name="Singer S."/>
            <person name="Hutchinson M.I."/>
            <person name="de Vries R.P."/>
            <person name="Natvig D.O."/>
            <person name="Powell A.J."/>
            <person name="Tsang A."/>
            <person name="Grigoriev I.V."/>
        </authorList>
    </citation>
    <scope>NUCLEOTIDE SEQUENCE [LARGE SCALE GENOMIC DNA]</scope>
    <source>
        <strain evidence="10 11">ATCC 24622</strain>
    </source>
</reference>
<evidence type="ECO:0000256" key="3">
    <source>
        <dbReference type="ARBA" id="ARBA00006564"/>
    </source>
</evidence>